<evidence type="ECO:0000313" key="3">
    <source>
        <dbReference type="Proteomes" id="UP000492821"/>
    </source>
</evidence>
<keyword evidence="2" id="KW-0072">Autophagy</keyword>
<reference evidence="4" key="2">
    <citation type="submission" date="2020-10" db="UniProtKB">
        <authorList>
            <consortium name="WormBaseParasite"/>
        </authorList>
    </citation>
    <scope>IDENTIFICATION</scope>
</reference>
<evidence type="ECO:0000313" key="4">
    <source>
        <dbReference type="WBParaSite" id="Pan_g5026.t1"/>
    </source>
</evidence>
<accession>A0A7E4W0J7</accession>
<sequence length="176" mass="20122">MSYVSTTVLGNMCAMTIHFFDPRTQCFAEKKKLPSRNLKMCMSVTDYDKYLKEFVSLWNATFPEDEQWNLRQTADGTTYADTKYFDSSSNLWLQAFIIFSDSYDTPVLWFNAYEPGAGLQKRLPLESAVRTTSEAAKCSEGEHPVLGIGFYYVDPCRINAATKALFVLFSDRKAKF</sequence>
<proteinExistence type="predicted"/>
<evidence type="ECO:0000256" key="2">
    <source>
        <dbReference type="ARBA" id="ARBA00023006"/>
    </source>
</evidence>
<reference evidence="3" key="1">
    <citation type="journal article" date="2013" name="Genetics">
        <title>The draft genome and transcriptome of Panagrellus redivivus are shaped by the harsh demands of a free-living lifestyle.</title>
        <authorList>
            <person name="Srinivasan J."/>
            <person name="Dillman A.R."/>
            <person name="Macchietto M.G."/>
            <person name="Heikkinen L."/>
            <person name="Lakso M."/>
            <person name="Fracchia K.M."/>
            <person name="Antoshechkin I."/>
            <person name="Mortazavi A."/>
            <person name="Wong G."/>
            <person name="Sternberg P.W."/>
        </authorList>
    </citation>
    <scope>NUCLEOTIDE SEQUENCE [LARGE SCALE GENOMIC DNA]</scope>
    <source>
        <strain evidence="3">MT8872</strain>
    </source>
</reference>
<keyword evidence="3" id="KW-1185">Reference proteome</keyword>
<dbReference type="AlphaFoldDB" id="A0A7E4W0J7"/>
<protein>
    <submittedName>
        <fullName evidence="4">Autophagy_act_C domain-containing protein</fullName>
    </submittedName>
</protein>
<organism evidence="3 4">
    <name type="scientific">Panagrellus redivivus</name>
    <name type="common">Microworm</name>
    <dbReference type="NCBI Taxonomy" id="6233"/>
    <lineage>
        <taxon>Eukaryota</taxon>
        <taxon>Metazoa</taxon>
        <taxon>Ecdysozoa</taxon>
        <taxon>Nematoda</taxon>
        <taxon>Chromadorea</taxon>
        <taxon>Rhabditida</taxon>
        <taxon>Tylenchina</taxon>
        <taxon>Panagrolaimomorpha</taxon>
        <taxon>Panagrolaimoidea</taxon>
        <taxon>Panagrolaimidae</taxon>
        <taxon>Panagrellus</taxon>
    </lineage>
</organism>
<dbReference type="InterPro" id="IPR007135">
    <property type="entry name" value="Atg3/Atg10"/>
</dbReference>
<dbReference type="Gene3D" id="3.30.1460.50">
    <property type="match status" value="1"/>
</dbReference>
<dbReference type="Pfam" id="PF03987">
    <property type="entry name" value="Autophagy_act_C"/>
    <property type="match status" value="1"/>
</dbReference>
<dbReference type="GO" id="GO:0006914">
    <property type="term" value="P:autophagy"/>
    <property type="evidence" value="ECO:0007669"/>
    <property type="project" value="UniProtKB-KW"/>
</dbReference>
<dbReference type="WBParaSite" id="Pan_g5026.t1">
    <property type="protein sequence ID" value="Pan_g5026.t1"/>
    <property type="gene ID" value="Pan_g5026"/>
</dbReference>
<dbReference type="GO" id="GO:0019787">
    <property type="term" value="F:ubiquitin-like protein transferase activity"/>
    <property type="evidence" value="ECO:0007669"/>
    <property type="project" value="InterPro"/>
</dbReference>
<name>A0A7E4W0J7_PANRE</name>
<evidence type="ECO:0000256" key="1">
    <source>
        <dbReference type="ARBA" id="ARBA00022786"/>
    </source>
</evidence>
<dbReference type="Proteomes" id="UP000492821">
    <property type="component" value="Unassembled WGS sequence"/>
</dbReference>
<keyword evidence="1" id="KW-0833">Ubl conjugation pathway</keyword>